<dbReference type="Gene3D" id="2.50.20.20">
    <property type="match status" value="1"/>
</dbReference>
<accession>A0AAU7CB24</accession>
<gene>
    <name evidence="2" type="ORF">V5E97_28330</name>
</gene>
<dbReference type="PROSITE" id="PS51352">
    <property type="entry name" value="THIOREDOXIN_2"/>
    <property type="match status" value="1"/>
</dbReference>
<dbReference type="InterPro" id="IPR019207">
    <property type="entry name" value="DUF2092"/>
</dbReference>
<dbReference type="GO" id="GO:0016209">
    <property type="term" value="F:antioxidant activity"/>
    <property type="evidence" value="ECO:0007669"/>
    <property type="project" value="InterPro"/>
</dbReference>
<organism evidence="2">
    <name type="scientific">Singulisphaera sp. Ch08</name>
    <dbReference type="NCBI Taxonomy" id="3120278"/>
    <lineage>
        <taxon>Bacteria</taxon>
        <taxon>Pseudomonadati</taxon>
        <taxon>Planctomycetota</taxon>
        <taxon>Planctomycetia</taxon>
        <taxon>Isosphaerales</taxon>
        <taxon>Isosphaeraceae</taxon>
        <taxon>Singulisphaera</taxon>
    </lineage>
</organism>
<protein>
    <submittedName>
        <fullName evidence="2">DUF2092 domain-containing protein</fullName>
    </submittedName>
</protein>
<dbReference type="PANTHER" id="PTHR42852:SF13">
    <property type="entry name" value="PROTEIN DIPZ"/>
    <property type="match status" value="1"/>
</dbReference>
<proteinExistence type="predicted"/>
<evidence type="ECO:0000313" key="2">
    <source>
        <dbReference type="EMBL" id="XBH02214.1"/>
    </source>
</evidence>
<feature type="domain" description="Thioredoxin" evidence="1">
    <location>
        <begin position="270"/>
        <end position="408"/>
    </location>
</feature>
<dbReference type="InterPro" id="IPR036249">
    <property type="entry name" value="Thioredoxin-like_sf"/>
</dbReference>
<dbReference type="InterPro" id="IPR000866">
    <property type="entry name" value="AhpC/TSA"/>
</dbReference>
<dbReference type="EMBL" id="CP155447">
    <property type="protein sequence ID" value="XBH02214.1"/>
    <property type="molecule type" value="Genomic_DNA"/>
</dbReference>
<dbReference type="Pfam" id="PF09865">
    <property type="entry name" value="DUF2092"/>
    <property type="match status" value="1"/>
</dbReference>
<dbReference type="CDD" id="cd02966">
    <property type="entry name" value="TlpA_like_family"/>
    <property type="match status" value="1"/>
</dbReference>
<dbReference type="AlphaFoldDB" id="A0AAU7CB24"/>
<dbReference type="InterPro" id="IPR050553">
    <property type="entry name" value="Thioredoxin_ResA/DsbE_sf"/>
</dbReference>
<dbReference type="SUPFAM" id="SSF52833">
    <property type="entry name" value="Thioredoxin-like"/>
    <property type="match status" value="1"/>
</dbReference>
<dbReference type="GO" id="GO:0016491">
    <property type="term" value="F:oxidoreductase activity"/>
    <property type="evidence" value="ECO:0007669"/>
    <property type="project" value="InterPro"/>
</dbReference>
<reference evidence="2" key="1">
    <citation type="submission" date="2024-05" db="EMBL/GenBank/DDBJ databases">
        <title>Planctomycetes of the genus Singulisphaera possess chitinolytic capabilities.</title>
        <authorList>
            <person name="Ivanova A."/>
        </authorList>
    </citation>
    <scope>NUCLEOTIDE SEQUENCE</scope>
    <source>
        <strain evidence="2">Ch08T</strain>
    </source>
</reference>
<sequence>MFSYFAVLGLVVLAQAPKADDAPFKPLTETRRIDPRFDELLMASQTVMKSAKTFRVAVEMTTKSTVAGAVAPDTVVTHKIAVRRPDSVAIESEAVIDDVRKPVLRAVCDGQSLTTLYDLEPKVYSRYEGPNPAGQIARTLIIPRILEGSGLEILTRHDMRDHILRETSQAKFVGAEEVDGIATERFQVDWHGAVLDLWIGPKDQPLERKMTSTRVTPLSGGKESRVVREARYTWTIDQPIPDQTFRAELPEGAKRVEDVFEALFYQESAELVGKPAPATALKVLDGSQVNLASLKGKPVILVFWASWSSDSMSVLAPLAELEPQWKERGVALYTVSVGEDAEDVRKALDSSKLRLPVLLDSKDLTAASFGIRRLPTTVVIGPDGVVRAIRRETSELPVVREAIKELPAN</sequence>
<dbReference type="RefSeq" id="WP_406694956.1">
    <property type="nucleotide sequence ID" value="NZ_CP155447.1"/>
</dbReference>
<dbReference type="Gene3D" id="3.40.30.10">
    <property type="entry name" value="Glutaredoxin"/>
    <property type="match status" value="1"/>
</dbReference>
<name>A0AAU7CB24_9BACT</name>
<dbReference type="Pfam" id="PF00578">
    <property type="entry name" value="AhpC-TSA"/>
    <property type="match status" value="1"/>
</dbReference>
<dbReference type="InterPro" id="IPR013766">
    <property type="entry name" value="Thioredoxin_domain"/>
</dbReference>
<evidence type="ECO:0000259" key="1">
    <source>
        <dbReference type="PROSITE" id="PS51352"/>
    </source>
</evidence>
<dbReference type="PANTHER" id="PTHR42852">
    <property type="entry name" value="THIOL:DISULFIDE INTERCHANGE PROTEIN DSBE"/>
    <property type="match status" value="1"/>
</dbReference>